<accession>A0A0V1MXN9</accession>
<proteinExistence type="predicted"/>
<sequence length="69" mass="7582">MFTPVGQQVEAILIGQSCGRSSIGCGAFVVGKTSRVQRYLKTDILNFKGSIQIRSAKCDIVVFYLIKQL</sequence>
<protein>
    <submittedName>
        <fullName evidence="1">Uncharacterized protein</fullName>
    </submittedName>
</protein>
<evidence type="ECO:0000313" key="2">
    <source>
        <dbReference type="Proteomes" id="UP000054843"/>
    </source>
</evidence>
<organism evidence="1 2">
    <name type="scientific">Trichinella papuae</name>
    <dbReference type="NCBI Taxonomy" id="268474"/>
    <lineage>
        <taxon>Eukaryota</taxon>
        <taxon>Metazoa</taxon>
        <taxon>Ecdysozoa</taxon>
        <taxon>Nematoda</taxon>
        <taxon>Enoplea</taxon>
        <taxon>Dorylaimia</taxon>
        <taxon>Trichinellida</taxon>
        <taxon>Trichinellidae</taxon>
        <taxon>Trichinella</taxon>
    </lineage>
</organism>
<evidence type="ECO:0000313" key="1">
    <source>
        <dbReference type="EMBL" id="KRZ76286.1"/>
    </source>
</evidence>
<dbReference type="AlphaFoldDB" id="A0A0V1MXN9"/>
<reference evidence="1 2" key="1">
    <citation type="submission" date="2015-01" db="EMBL/GenBank/DDBJ databases">
        <title>Evolution of Trichinella species and genotypes.</title>
        <authorList>
            <person name="Korhonen P.K."/>
            <person name="Edoardo P."/>
            <person name="Giuseppe L.R."/>
            <person name="Gasser R.B."/>
        </authorList>
    </citation>
    <scope>NUCLEOTIDE SEQUENCE [LARGE SCALE GENOMIC DNA]</scope>
    <source>
        <strain evidence="1">ISS1980</strain>
    </source>
</reference>
<dbReference type="Proteomes" id="UP000054843">
    <property type="component" value="Unassembled WGS sequence"/>
</dbReference>
<gene>
    <name evidence="1" type="ORF">T10_9448</name>
</gene>
<name>A0A0V1MXN9_9BILA</name>
<keyword evidence="2" id="KW-1185">Reference proteome</keyword>
<comment type="caution">
    <text evidence="1">The sequence shown here is derived from an EMBL/GenBank/DDBJ whole genome shotgun (WGS) entry which is preliminary data.</text>
</comment>
<dbReference type="EMBL" id="JYDO01000029">
    <property type="protein sequence ID" value="KRZ76286.1"/>
    <property type="molecule type" value="Genomic_DNA"/>
</dbReference>